<dbReference type="CDD" id="cd05471">
    <property type="entry name" value="pepsin_like"/>
    <property type="match status" value="1"/>
</dbReference>
<feature type="disulfide bond" evidence="2">
    <location>
        <begin position="95"/>
        <end position="99"/>
    </location>
</feature>
<dbReference type="OMA" id="FADNGAC"/>
<dbReference type="InterPro" id="IPR001461">
    <property type="entry name" value="Aspartic_peptidase_A1"/>
</dbReference>
<keyword evidence="6" id="KW-1185">Reference proteome</keyword>
<evidence type="ECO:0000313" key="6">
    <source>
        <dbReference type="Proteomes" id="UP000030669"/>
    </source>
</evidence>
<organism evidence="5 6">
    <name type="scientific">Gloeophyllum trabeum (strain ATCC 11539 / FP-39264 / Madison 617)</name>
    <name type="common">Brown rot fungus</name>
    <dbReference type="NCBI Taxonomy" id="670483"/>
    <lineage>
        <taxon>Eukaryota</taxon>
        <taxon>Fungi</taxon>
        <taxon>Dikarya</taxon>
        <taxon>Basidiomycota</taxon>
        <taxon>Agaricomycotina</taxon>
        <taxon>Agaricomycetes</taxon>
        <taxon>Gloeophyllales</taxon>
        <taxon>Gloeophyllaceae</taxon>
        <taxon>Gloeophyllum</taxon>
    </lineage>
</organism>
<dbReference type="GO" id="GO:0004190">
    <property type="term" value="F:aspartic-type endopeptidase activity"/>
    <property type="evidence" value="ECO:0007669"/>
    <property type="project" value="InterPro"/>
</dbReference>
<proteinExistence type="inferred from homology"/>
<comment type="similarity">
    <text evidence="1">Belongs to the peptidase A1 family.</text>
</comment>
<keyword evidence="2" id="KW-1015">Disulfide bond</keyword>
<dbReference type="PROSITE" id="PS51767">
    <property type="entry name" value="PEPTIDASE_A1"/>
    <property type="match status" value="1"/>
</dbReference>
<sequence>MLPALPLTFLAVCSGVSSQDVRSNSHPLQLTARKAPRGSALRRRALSAANLPLNDFFKGTDLQWYGNISVGTPPQDFTVVFDTGSYTLEFPSTACGDACKNQHQFDASASSTFVDTGRTDTLTFSTGVGVDPVQGDNYQLQVRSGNDSVTVAGLTVNNTELWVITNQTEAFSIDPFDGIQGELIYLFSDAYGVFGALIDQGLPSLFGLYLTPKAVGNAELTLGGIDESKFDGPLTYAPLTSDAYGSWVLEWRGASVNGQTTRALQERWEVIFDSGTSNAVFDTNTTEVSNLTPF</sequence>
<gene>
    <name evidence="5" type="ORF">GLOTRDRAFT_36593</name>
</gene>
<dbReference type="RefSeq" id="XP_007862917.1">
    <property type="nucleotide sequence ID" value="XM_007864726.1"/>
</dbReference>
<dbReference type="InterPro" id="IPR021109">
    <property type="entry name" value="Peptidase_aspartic_dom_sf"/>
</dbReference>
<dbReference type="Pfam" id="PF00026">
    <property type="entry name" value="Asp"/>
    <property type="match status" value="1"/>
</dbReference>
<dbReference type="SUPFAM" id="SSF50630">
    <property type="entry name" value="Acid proteases"/>
    <property type="match status" value="1"/>
</dbReference>
<dbReference type="GO" id="GO:0006508">
    <property type="term" value="P:proteolysis"/>
    <property type="evidence" value="ECO:0007669"/>
    <property type="project" value="UniProtKB-KW"/>
</dbReference>
<dbReference type="Proteomes" id="UP000030669">
    <property type="component" value="Unassembled WGS sequence"/>
</dbReference>
<keyword evidence="5" id="KW-0645">Protease</keyword>
<dbReference type="EMBL" id="KB469298">
    <property type="protein sequence ID" value="EPQ58245.1"/>
    <property type="molecule type" value="Genomic_DNA"/>
</dbReference>
<dbReference type="PANTHER" id="PTHR47966:SF51">
    <property type="entry name" value="BETA-SITE APP-CLEAVING ENZYME, ISOFORM A-RELATED"/>
    <property type="match status" value="1"/>
</dbReference>
<accession>S7RU51</accession>
<dbReference type="PANTHER" id="PTHR47966">
    <property type="entry name" value="BETA-SITE APP-CLEAVING ENZYME, ISOFORM A-RELATED"/>
    <property type="match status" value="1"/>
</dbReference>
<dbReference type="PRINTS" id="PR00792">
    <property type="entry name" value="PEPSIN"/>
</dbReference>
<dbReference type="InterPro" id="IPR033121">
    <property type="entry name" value="PEPTIDASE_A1"/>
</dbReference>
<evidence type="ECO:0000259" key="4">
    <source>
        <dbReference type="PROSITE" id="PS51767"/>
    </source>
</evidence>
<feature type="domain" description="Peptidase A1" evidence="4">
    <location>
        <begin position="64"/>
        <end position="294"/>
    </location>
</feature>
<feature type="chain" id="PRO_5004556777" evidence="3">
    <location>
        <begin position="19"/>
        <end position="294"/>
    </location>
</feature>
<dbReference type="InterPro" id="IPR034164">
    <property type="entry name" value="Pepsin-like_dom"/>
</dbReference>
<keyword evidence="5" id="KW-0378">Hydrolase</keyword>
<dbReference type="OrthoDB" id="771136at2759"/>
<feature type="signal peptide" evidence="3">
    <location>
        <begin position="1"/>
        <end position="18"/>
    </location>
</feature>
<name>S7RU51_GLOTA</name>
<reference evidence="5 6" key="1">
    <citation type="journal article" date="2012" name="Science">
        <title>The Paleozoic origin of enzymatic lignin decomposition reconstructed from 31 fungal genomes.</title>
        <authorList>
            <person name="Floudas D."/>
            <person name="Binder M."/>
            <person name="Riley R."/>
            <person name="Barry K."/>
            <person name="Blanchette R.A."/>
            <person name="Henrissat B."/>
            <person name="Martinez A.T."/>
            <person name="Otillar R."/>
            <person name="Spatafora J.W."/>
            <person name="Yadav J.S."/>
            <person name="Aerts A."/>
            <person name="Benoit I."/>
            <person name="Boyd A."/>
            <person name="Carlson A."/>
            <person name="Copeland A."/>
            <person name="Coutinho P.M."/>
            <person name="de Vries R.P."/>
            <person name="Ferreira P."/>
            <person name="Findley K."/>
            <person name="Foster B."/>
            <person name="Gaskell J."/>
            <person name="Glotzer D."/>
            <person name="Gorecki P."/>
            <person name="Heitman J."/>
            <person name="Hesse C."/>
            <person name="Hori C."/>
            <person name="Igarashi K."/>
            <person name="Jurgens J.A."/>
            <person name="Kallen N."/>
            <person name="Kersten P."/>
            <person name="Kohler A."/>
            <person name="Kuees U."/>
            <person name="Kumar T.K.A."/>
            <person name="Kuo A."/>
            <person name="LaButti K."/>
            <person name="Larrondo L.F."/>
            <person name="Lindquist E."/>
            <person name="Ling A."/>
            <person name="Lombard V."/>
            <person name="Lucas S."/>
            <person name="Lundell T."/>
            <person name="Martin R."/>
            <person name="McLaughlin D.J."/>
            <person name="Morgenstern I."/>
            <person name="Morin E."/>
            <person name="Murat C."/>
            <person name="Nagy L.G."/>
            <person name="Nolan M."/>
            <person name="Ohm R.A."/>
            <person name="Patyshakuliyeva A."/>
            <person name="Rokas A."/>
            <person name="Ruiz-Duenas F.J."/>
            <person name="Sabat G."/>
            <person name="Salamov A."/>
            <person name="Samejima M."/>
            <person name="Schmutz J."/>
            <person name="Slot J.C."/>
            <person name="St John F."/>
            <person name="Stenlid J."/>
            <person name="Sun H."/>
            <person name="Sun S."/>
            <person name="Syed K."/>
            <person name="Tsang A."/>
            <person name="Wiebenga A."/>
            <person name="Young D."/>
            <person name="Pisabarro A."/>
            <person name="Eastwood D.C."/>
            <person name="Martin F."/>
            <person name="Cullen D."/>
            <person name="Grigoriev I.V."/>
            <person name="Hibbett D.S."/>
        </authorList>
    </citation>
    <scope>NUCLEOTIDE SEQUENCE [LARGE SCALE GENOMIC DNA]</scope>
    <source>
        <strain evidence="5 6">ATCC 11539</strain>
    </source>
</reference>
<dbReference type="AlphaFoldDB" id="S7RU51"/>
<evidence type="ECO:0000256" key="2">
    <source>
        <dbReference type="PIRSR" id="PIRSR601461-2"/>
    </source>
</evidence>
<dbReference type="GeneID" id="19305716"/>
<dbReference type="HOGENOM" id="CLU_013253_2_0_1"/>
<dbReference type="KEGG" id="gtr:GLOTRDRAFT_36593"/>
<evidence type="ECO:0000256" key="1">
    <source>
        <dbReference type="ARBA" id="ARBA00007447"/>
    </source>
</evidence>
<evidence type="ECO:0000256" key="3">
    <source>
        <dbReference type="SAM" id="SignalP"/>
    </source>
</evidence>
<protein>
    <submittedName>
        <fullName evidence="5">Acid protease</fullName>
    </submittedName>
</protein>
<dbReference type="eggNOG" id="KOG1339">
    <property type="taxonomic scope" value="Eukaryota"/>
</dbReference>
<dbReference type="Gene3D" id="2.40.70.10">
    <property type="entry name" value="Acid Proteases"/>
    <property type="match status" value="2"/>
</dbReference>
<evidence type="ECO:0000313" key="5">
    <source>
        <dbReference type="EMBL" id="EPQ58245.1"/>
    </source>
</evidence>
<keyword evidence="3" id="KW-0732">Signal</keyword>